<dbReference type="InterPro" id="IPR050202">
    <property type="entry name" value="Cyt/Deoxycyt_deaminase"/>
</dbReference>
<keyword evidence="3" id="KW-0378">Hydrolase</keyword>
<dbReference type="Proteomes" id="UP000189677">
    <property type="component" value="Chromosome"/>
</dbReference>
<dbReference type="PANTHER" id="PTHR11644:SF2">
    <property type="entry name" value="CYTIDINE DEAMINASE"/>
    <property type="match status" value="1"/>
</dbReference>
<dbReference type="RefSeq" id="WP_203233577.1">
    <property type="nucleotide sequence ID" value="NZ_CP018047.1"/>
</dbReference>
<evidence type="ECO:0000313" key="7">
    <source>
        <dbReference type="Proteomes" id="UP000189677"/>
    </source>
</evidence>
<evidence type="ECO:0000256" key="3">
    <source>
        <dbReference type="ARBA" id="ARBA00022801"/>
    </source>
</evidence>
<dbReference type="InterPro" id="IPR016193">
    <property type="entry name" value="Cytidine_deaminase-like"/>
</dbReference>
<keyword evidence="2" id="KW-0479">Metal-binding</keyword>
<evidence type="ECO:0000256" key="1">
    <source>
        <dbReference type="ARBA" id="ARBA00006576"/>
    </source>
</evidence>
<gene>
    <name evidence="6" type="ORF">BBN63_18375</name>
</gene>
<evidence type="ECO:0000256" key="4">
    <source>
        <dbReference type="ARBA" id="ARBA00022833"/>
    </source>
</evidence>
<dbReference type="GO" id="GO:0055086">
    <property type="term" value="P:nucleobase-containing small molecule metabolic process"/>
    <property type="evidence" value="ECO:0007669"/>
    <property type="project" value="UniProtKB-ARBA"/>
</dbReference>
<keyword evidence="7" id="KW-1185">Reference proteome</keyword>
<dbReference type="GO" id="GO:0008270">
    <property type="term" value="F:zinc ion binding"/>
    <property type="evidence" value="ECO:0007669"/>
    <property type="project" value="InterPro"/>
</dbReference>
<dbReference type="PANTHER" id="PTHR11644">
    <property type="entry name" value="CYTIDINE DEAMINASE"/>
    <property type="match status" value="1"/>
</dbReference>
<name>A0A1U9QW71_STRNV</name>
<dbReference type="SUPFAM" id="SSF53927">
    <property type="entry name" value="Cytidine deaminase-like"/>
    <property type="match status" value="1"/>
</dbReference>
<dbReference type="AlphaFoldDB" id="A0A1U9QW71"/>
<reference evidence="6 7" key="1">
    <citation type="submission" date="2016-11" db="EMBL/GenBank/DDBJ databases">
        <title>Complete genome sequence of Streptomyces niveus SCSIO 3406.</title>
        <authorList>
            <person name="Zhu Q."/>
            <person name="Cheng W."/>
            <person name="Song Y."/>
            <person name="Li Q."/>
            <person name="Ju J."/>
        </authorList>
    </citation>
    <scope>NUCLEOTIDE SEQUENCE [LARGE SCALE GENOMIC DNA]</scope>
    <source>
        <strain evidence="6 7">SCSIO 3406</strain>
    </source>
</reference>
<evidence type="ECO:0000256" key="2">
    <source>
        <dbReference type="ARBA" id="ARBA00022723"/>
    </source>
</evidence>
<dbReference type="CDD" id="cd01283">
    <property type="entry name" value="cytidine_deaminase"/>
    <property type="match status" value="1"/>
</dbReference>
<dbReference type="GO" id="GO:0005829">
    <property type="term" value="C:cytosol"/>
    <property type="evidence" value="ECO:0007669"/>
    <property type="project" value="TreeGrafter"/>
</dbReference>
<dbReference type="PROSITE" id="PS00903">
    <property type="entry name" value="CYT_DCMP_DEAMINASES_1"/>
    <property type="match status" value="1"/>
</dbReference>
<dbReference type="KEGG" id="snw:BBN63_18375"/>
<dbReference type="GO" id="GO:0042802">
    <property type="term" value="F:identical protein binding"/>
    <property type="evidence" value="ECO:0007669"/>
    <property type="project" value="UniProtKB-ARBA"/>
</dbReference>
<keyword evidence="4" id="KW-0862">Zinc</keyword>
<evidence type="ECO:0000313" key="6">
    <source>
        <dbReference type="EMBL" id="AQU67895.1"/>
    </source>
</evidence>
<comment type="similarity">
    <text evidence="1">Belongs to the cytidine and deoxycytidylate deaminase family.</text>
</comment>
<sequence length="137" mass="14777">MTTTVSNDELIATAQAVLNPRTVGDRLFGDVAATLVTEAGNLYSGVCIDTGSGTGFCAEHAAIAAMVTAREYRIAKVVAVWRSDEGVLHVLPPCGRCREFIRQIDRANIDTEVVLGRGRSASLRELLPVHEWPDPLD</sequence>
<feature type="domain" description="CMP/dCMP-type deaminase" evidence="5">
    <location>
        <begin position="30"/>
        <end position="105"/>
    </location>
</feature>
<evidence type="ECO:0000259" key="5">
    <source>
        <dbReference type="Pfam" id="PF00383"/>
    </source>
</evidence>
<accession>A0A1U9QW71</accession>
<dbReference type="EMBL" id="CP018047">
    <property type="protein sequence ID" value="AQU67895.1"/>
    <property type="molecule type" value="Genomic_DNA"/>
</dbReference>
<protein>
    <recommendedName>
        <fullName evidence="5">CMP/dCMP-type deaminase domain-containing protein</fullName>
    </recommendedName>
</protein>
<dbReference type="InterPro" id="IPR002125">
    <property type="entry name" value="CMP_dCMP_dom"/>
</dbReference>
<dbReference type="Gene3D" id="3.40.140.10">
    <property type="entry name" value="Cytidine Deaminase, domain 2"/>
    <property type="match status" value="1"/>
</dbReference>
<dbReference type="GO" id="GO:0004126">
    <property type="term" value="F:cytidine deaminase activity"/>
    <property type="evidence" value="ECO:0007669"/>
    <property type="project" value="UniProtKB-ARBA"/>
</dbReference>
<dbReference type="InterPro" id="IPR016192">
    <property type="entry name" value="APOBEC/CMP_deaminase_Zn-bd"/>
</dbReference>
<proteinExistence type="inferred from homology"/>
<dbReference type="GO" id="GO:0072527">
    <property type="term" value="P:pyrimidine-containing compound metabolic process"/>
    <property type="evidence" value="ECO:0007669"/>
    <property type="project" value="UniProtKB-ARBA"/>
</dbReference>
<organism evidence="6 7">
    <name type="scientific">Streptomyces niveus</name>
    <name type="common">Streptomyces spheroides</name>
    <dbReference type="NCBI Taxonomy" id="193462"/>
    <lineage>
        <taxon>Bacteria</taxon>
        <taxon>Bacillati</taxon>
        <taxon>Actinomycetota</taxon>
        <taxon>Actinomycetes</taxon>
        <taxon>Kitasatosporales</taxon>
        <taxon>Streptomycetaceae</taxon>
        <taxon>Streptomyces</taxon>
    </lineage>
</organism>
<dbReference type="Pfam" id="PF00383">
    <property type="entry name" value="dCMP_cyt_deam_1"/>
    <property type="match status" value="1"/>
</dbReference>